<organism evidence="1">
    <name type="scientific">viral metagenome</name>
    <dbReference type="NCBI Taxonomy" id="1070528"/>
    <lineage>
        <taxon>unclassified sequences</taxon>
        <taxon>metagenomes</taxon>
        <taxon>organismal metagenomes</taxon>
    </lineage>
</organism>
<name>A0A6C0DJU4_9ZZZZ</name>
<accession>A0A6C0DJU4</accession>
<sequence length="34" mass="3844">MALLRFIILIVLAANATNTTDLMDGLFQRIHDEL</sequence>
<evidence type="ECO:0000313" key="1">
    <source>
        <dbReference type="EMBL" id="QHT16510.1"/>
    </source>
</evidence>
<dbReference type="EMBL" id="MN739626">
    <property type="protein sequence ID" value="QHT16510.1"/>
    <property type="molecule type" value="Genomic_DNA"/>
</dbReference>
<protein>
    <submittedName>
        <fullName evidence="1">Uncharacterized protein</fullName>
    </submittedName>
</protein>
<proteinExistence type="predicted"/>
<dbReference type="AlphaFoldDB" id="A0A6C0DJU4"/>
<reference evidence="1" key="1">
    <citation type="journal article" date="2020" name="Nature">
        <title>Giant virus diversity and host interactions through global metagenomics.</title>
        <authorList>
            <person name="Schulz F."/>
            <person name="Roux S."/>
            <person name="Paez-Espino D."/>
            <person name="Jungbluth S."/>
            <person name="Walsh D.A."/>
            <person name="Denef V.J."/>
            <person name="McMahon K.D."/>
            <person name="Konstantinidis K.T."/>
            <person name="Eloe-Fadrosh E.A."/>
            <person name="Kyrpides N.C."/>
            <person name="Woyke T."/>
        </authorList>
    </citation>
    <scope>NUCLEOTIDE SEQUENCE</scope>
    <source>
        <strain evidence="1">GVMAG-M-3300023174-189</strain>
    </source>
</reference>